<accession>A0A644T0X2</accession>
<organism evidence="1">
    <name type="scientific">bioreactor metagenome</name>
    <dbReference type="NCBI Taxonomy" id="1076179"/>
    <lineage>
        <taxon>unclassified sequences</taxon>
        <taxon>metagenomes</taxon>
        <taxon>ecological metagenomes</taxon>
    </lineage>
</organism>
<sequence>MRLGRAVDLDNHFTAGFLVQKIDILGDHRLEQAPAFQGGEHAMDHRGLFFVEIIDKIPGRPVIKGRILPKHLYVEYLFGVQVLVQAVFPPEIPDARKGGHPRAGKGDAVPGFLYEIEKSLGFGVHVTSIAKMDTGKHGADRICAAGLDNG</sequence>
<comment type="caution">
    <text evidence="1">The sequence shown here is derived from an EMBL/GenBank/DDBJ whole genome shotgun (WGS) entry which is preliminary data.</text>
</comment>
<gene>
    <name evidence="1" type="ORF">SDC9_05124</name>
</gene>
<proteinExistence type="predicted"/>
<reference evidence="1" key="1">
    <citation type="submission" date="2019-08" db="EMBL/GenBank/DDBJ databases">
        <authorList>
            <person name="Kucharzyk K."/>
            <person name="Murdoch R.W."/>
            <person name="Higgins S."/>
            <person name="Loffler F."/>
        </authorList>
    </citation>
    <scope>NUCLEOTIDE SEQUENCE</scope>
</reference>
<dbReference type="AlphaFoldDB" id="A0A644T0X2"/>
<name>A0A644T0X2_9ZZZZ</name>
<evidence type="ECO:0000313" key="1">
    <source>
        <dbReference type="EMBL" id="MPL59571.1"/>
    </source>
</evidence>
<dbReference type="EMBL" id="VSSQ01000010">
    <property type="protein sequence ID" value="MPL59571.1"/>
    <property type="molecule type" value="Genomic_DNA"/>
</dbReference>
<protein>
    <submittedName>
        <fullName evidence="1">Uncharacterized protein</fullName>
    </submittedName>
</protein>